<evidence type="ECO:0000256" key="6">
    <source>
        <dbReference type="ARBA" id="ARBA00023180"/>
    </source>
</evidence>
<sequence>GTPPQTHVPRAPAAVRRSEAPRCSRASSGRWAHQGGRALKAPRASTAAAAAPRPRSAKMPRAPLLRLLLAVSAAAAVAGEPGTALPPTTGDATLAIVLDVTGSMWDDLMQVMHGASRILEHSLSRGSQAIGNYALVPFRDPDIGPVTLTADPAVFQRELRELYVQGGGDCPEMSMGAIKAAVEVANPGSFIYVFSDARAKDYHKKDEVLQLLQLKQSRVVFVLTGDCGDRTHPGYLAYEEIAATSSGQVFHLDRQQVTEVLKWVESAIQTSKVHLLSTDHEEDGEHTWKIPFDPSLKEVTISLSGPGPEIEVQDPLGRILQRDEGLDVLLNIPDSAKVVAFKPEHPGLWSIKVYSSGRHSVRITGISNVDFRAGFSTQPSLDLSHTIEWPLQGVPVSLVINSTGLQAPGRLDSMEFSHSSGRSLLTLPMRLLSNGSTHQLWGGPSFRTPQERFYLKVKGKDHEGNPLLRVSGVSYRGVAPGAPLVSMPPRIHGYLHQPLVVSCSVHSALPFWLQLRRDGARLGEERHFQGSGNSSWEIPWASKAEEGTYECTAVSGAGTGRAKAQIVVTDPPPQVVPVPNVTVSSGETAILSCRVLGEAPYNLTWVRDWRVLSASTGRVTQLANLSLEVRDITPSDGGRYQCMASNSNGVTRASVWLLVREAPQVSIHARSQRFSQGMEMRVSCSASGYPAPHISWSHEGHALQEDSRVRVDAQGTLIIQGVAPEDAGNYSCQAANDIGTDEKTVTLYYADPPSVSATNAVVLAAVGEEAVLACEASGVPPPRVIWYREGLEMILASEGSSSGMLRIPVAQERDAGVYTCRAVNELGDASAEIRLEVGHAPQLTELPQDVTVELGRSALLACRATGRPSPMVTWRRGDGQPLGPGQGSTTGRPDSGVLFFESVIPEDQAPYVCEAQNVFGKVQAEAHLLVTGHAPPQIASSASTVRVLERQPVSLPCIILAGRPRPERRWLKAGQPLPPGSQHSVRADGSLHLDQALLEDAGRYTCLVSNTAGSQHRDVRLVVQASGVPTPTVTWTKETNALASRDPHYNVSKDGTLVIARPSAQDAGAYVCTATNAVGFSSQEMQLSVNTKPRILVNGSCDADKPLSVTAKASDEVTLDCEAQGSPPPLVTWAKDSLPVPPVTDRHCLLPSGSLHLAQAQLSDSGLYECTASNPAGSAARYYILRVQVPPQVQPGPRLLKALVGEALDLNCVAEGNPEPQLTWSKDGVALQGGGPKGSVHFMAIRTSDAGTYRCEASSSAGVDAWELELRVLGESPLNPRAYLPTPSPAAAWASELLDPFLPPSPRSRPPYWGADKTSGLLERVAGENASLPCPARGTPKPQVTWRKGPSSEPLRGRPGLAVLDEGSLFLASVSPTDGGDYECQATNEAGSASRRAKLVVHVPPSIRENGHRANVSGMAGQSLTLECDANGFPTPEITWLKDGQQIPEVGSHRLLDGARALYFPRIQESDSGLYSCRAENQAGTAQRDFDLLVLIPPSVLGAEAAQEVLGLAGVGVELECQTSGVPTPQMEWTKDGQPVLPGDPRIQLQEDGQVLRITTSHLGDEGWYQCVAFSPAGQQAKDFQLRIHSPPTIWGSNETSELAVMEGHPMWLLCEARGVPTPDIIWFKDGDPLLPSAGAVYTRGGRQLHLERAQGSDTGIYTCRASNPVGVMEKATRLEVFVPPTIEGAGGGPRVVKAVAGRPLALECVARGHPPPTLSWHHEGLPMAESNGTWLEAGGGMLSLESLGEASGGLYSCVASSPAGEAVLQYSVEVQVPPQLLLAEGLGPVTTLVGQPLDLPCQASGSPVPTIHWLQNGRPAEELAGVQLTSQGTTLRIDHVELDHAGLFACQATNEAGTAGAEVELSVHELPSVVIVGGENITAPFLQPVTLQCAGTGVPTPSLRWWKDGVALAASGGNLQIEKVDLRDEGIYTCAATNLAGESRRDVALKVLVPPNIEPGLVKKAVLENASVNLECLASGVPPPDISWFKGHQPVSAQKGVTVSAGGRVLLIERARLSDAGSYRCVASNVAGSAQLQYGLRVNVPPRITLPPSLPGPVMLHTPVRLTCNATGAPSPMLMWLKDGNPVSTAGTSGL</sequence>
<dbReference type="FunFam" id="2.60.40.10:FF:001133">
    <property type="entry name" value="Hemicentin 1"/>
    <property type="match status" value="1"/>
</dbReference>
<evidence type="ECO:0000313" key="10">
    <source>
        <dbReference type="EMBL" id="TKC39306.1"/>
    </source>
</evidence>
<feature type="domain" description="Ig-like" evidence="9">
    <location>
        <begin position="1779"/>
        <end position="1867"/>
    </location>
</feature>
<dbReference type="SUPFAM" id="SSF53300">
    <property type="entry name" value="vWA-like"/>
    <property type="match status" value="1"/>
</dbReference>
<dbReference type="PANTHER" id="PTHR12231:SF253">
    <property type="entry name" value="DPR-INTERACTING PROTEIN ETA, ISOFORM B-RELATED"/>
    <property type="match status" value="1"/>
</dbReference>
<dbReference type="InterPro" id="IPR007110">
    <property type="entry name" value="Ig-like_dom"/>
</dbReference>
<evidence type="ECO:0000256" key="4">
    <source>
        <dbReference type="ARBA" id="ARBA00022737"/>
    </source>
</evidence>
<dbReference type="InterPro" id="IPR056861">
    <property type="entry name" value="HMCN1-like_VWA"/>
</dbReference>
<feature type="domain" description="Ig-like" evidence="9">
    <location>
        <begin position="1029"/>
        <end position="1088"/>
    </location>
</feature>
<feature type="region of interest" description="Disordered" evidence="8">
    <location>
        <begin position="870"/>
        <end position="893"/>
    </location>
</feature>
<dbReference type="FunFam" id="2.60.40.10:FF:001751">
    <property type="entry name" value="HMCN2 isoform 3"/>
    <property type="match status" value="1"/>
</dbReference>
<dbReference type="Pfam" id="PF13927">
    <property type="entry name" value="Ig_3"/>
    <property type="match status" value="7"/>
</dbReference>
<feature type="domain" description="Ig-like" evidence="9">
    <location>
        <begin position="1498"/>
        <end position="1587"/>
    </location>
</feature>
<feature type="compositionally biased region" description="Low complexity" evidence="8">
    <location>
        <begin position="37"/>
        <end position="57"/>
    </location>
</feature>
<dbReference type="PROSITE" id="PS50835">
    <property type="entry name" value="IG_LIKE"/>
    <property type="match status" value="17"/>
</dbReference>
<dbReference type="InterPro" id="IPR013783">
    <property type="entry name" value="Ig-like_fold"/>
</dbReference>
<feature type="domain" description="Ig-like" evidence="9">
    <location>
        <begin position="1304"/>
        <end position="1400"/>
    </location>
</feature>
<feature type="domain" description="Ig-like" evidence="9">
    <location>
        <begin position="1872"/>
        <end position="1949"/>
    </location>
</feature>
<accession>A0A4U1ETA6</accession>
<feature type="domain" description="Ig-like" evidence="9">
    <location>
        <begin position="1093"/>
        <end position="1188"/>
    </location>
</feature>
<dbReference type="FunFam" id="2.60.40.10:FF:000279">
    <property type="entry name" value="Hemicentin 1"/>
    <property type="match status" value="1"/>
</dbReference>
<dbReference type="InterPro" id="IPR051170">
    <property type="entry name" value="Neural/epithelial_adhesion"/>
</dbReference>
<feature type="domain" description="Ig-like" evidence="9">
    <location>
        <begin position="1191"/>
        <end position="1271"/>
    </location>
</feature>
<feature type="non-terminal residue" evidence="10">
    <location>
        <position position="2096"/>
    </location>
</feature>
<dbReference type="Proteomes" id="UP000308365">
    <property type="component" value="Unassembled WGS sequence"/>
</dbReference>
<comment type="caution">
    <text evidence="10">The sequence shown here is derived from an EMBL/GenBank/DDBJ whole genome shotgun (WGS) entry which is preliminary data.</text>
</comment>
<comment type="subcellular location">
    <subcellularLocation>
        <location evidence="1">Secreted</location>
    </subcellularLocation>
</comment>
<keyword evidence="5" id="KW-1015">Disulfide bond</keyword>
<dbReference type="InterPro" id="IPR003598">
    <property type="entry name" value="Ig_sub2"/>
</dbReference>
<feature type="domain" description="Ig-like" evidence="9">
    <location>
        <begin position="1592"/>
        <end position="1680"/>
    </location>
</feature>
<evidence type="ECO:0000256" key="3">
    <source>
        <dbReference type="ARBA" id="ARBA00022729"/>
    </source>
</evidence>
<dbReference type="CDD" id="cd00198">
    <property type="entry name" value="vWFA"/>
    <property type="match status" value="1"/>
</dbReference>
<protein>
    <recommendedName>
        <fullName evidence="9">Ig-like domain-containing protein</fullName>
    </recommendedName>
</protein>
<keyword evidence="3" id="KW-0732">Signal</keyword>
<feature type="domain" description="Ig-like" evidence="9">
    <location>
        <begin position="753"/>
        <end position="836"/>
    </location>
</feature>
<dbReference type="InterPro" id="IPR056475">
    <property type="entry name" value="GBD_Hemicentin/VWA7"/>
</dbReference>
<feature type="domain" description="Ig-like" evidence="9">
    <location>
        <begin position="936"/>
        <end position="1022"/>
    </location>
</feature>
<dbReference type="Pfam" id="PF23560">
    <property type="entry name" value="GBD_Hemicentin"/>
    <property type="match status" value="1"/>
</dbReference>
<proteinExistence type="predicted"/>
<dbReference type="Gene3D" id="3.40.50.410">
    <property type="entry name" value="von Willebrand factor, type A domain"/>
    <property type="match status" value="1"/>
</dbReference>
<dbReference type="SMART" id="SM00409">
    <property type="entry name" value="IG"/>
    <property type="match status" value="17"/>
</dbReference>
<feature type="domain" description="Ig-like" evidence="9">
    <location>
        <begin position="2047"/>
        <end position="2096"/>
    </location>
</feature>
<gene>
    <name evidence="10" type="ORF">EI555_013142</name>
</gene>
<keyword evidence="4" id="KW-0677">Repeat</keyword>
<dbReference type="FunFam" id="2.60.40.10:FF:001944">
    <property type="entry name" value="Hemicentin 2"/>
    <property type="match status" value="1"/>
</dbReference>
<name>A0A4U1ETA6_MONMO</name>
<dbReference type="CDD" id="cd00096">
    <property type="entry name" value="Ig"/>
    <property type="match status" value="3"/>
</dbReference>
<reference evidence="11" key="1">
    <citation type="journal article" date="2019" name="IScience">
        <title>Narwhal Genome Reveals Long-Term Low Genetic Diversity despite Current Large Abundance Size.</title>
        <authorList>
            <person name="Westbury M.V."/>
            <person name="Petersen B."/>
            <person name="Garde E."/>
            <person name="Heide-Jorgensen M.P."/>
            <person name="Lorenzen E.D."/>
        </authorList>
    </citation>
    <scope>NUCLEOTIDE SEQUENCE [LARGE SCALE GENOMIC DNA]</scope>
</reference>
<dbReference type="Pfam" id="PF25106">
    <property type="entry name" value="VWA_4"/>
    <property type="match status" value="1"/>
</dbReference>
<dbReference type="PANTHER" id="PTHR12231">
    <property type="entry name" value="CTX-RELATED TYPE I TRANSMEMBRANE PROTEIN"/>
    <property type="match status" value="1"/>
</dbReference>
<dbReference type="SMART" id="SM00406">
    <property type="entry name" value="IGv"/>
    <property type="match status" value="4"/>
</dbReference>
<dbReference type="InterPro" id="IPR013106">
    <property type="entry name" value="Ig_V-set"/>
</dbReference>
<dbReference type="GO" id="GO:0005576">
    <property type="term" value="C:extracellular region"/>
    <property type="evidence" value="ECO:0007669"/>
    <property type="project" value="UniProtKB-SubCell"/>
</dbReference>
<dbReference type="FunFam" id="2.60.40.10:FF:000890">
    <property type="entry name" value="Hemicentin 1"/>
    <property type="match status" value="1"/>
</dbReference>
<evidence type="ECO:0000256" key="7">
    <source>
        <dbReference type="ARBA" id="ARBA00023319"/>
    </source>
</evidence>
<dbReference type="FunFam" id="2.60.40.10:FF:000130">
    <property type="entry name" value="Hemicentin 1"/>
    <property type="match status" value="2"/>
</dbReference>
<organism evidence="10 11">
    <name type="scientific">Monodon monoceros</name>
    <name type="common">Narwhal</name>
    <name type="synonym">Ceratodon monodon</name>
    <dbReference type="NCBI Taxonomy" id="40151"/>
    <lineage>
        <taxon>Eukaryota</taxon>
        <taxon>Metazoa</taxon>
        <taxon>Chordata</taxon>
        <taxon>Craniata</taxon>
        <taxon>Vertebrata</taxon>
        <taxon>Euteleostomi</taxon>
        <taxon>Mammalia</taxon>
        <taxon>Eutheria</taxon>
        <taxon>Laurasiatheria</taxon>
        <taxon>Artiodactyla</taxon>
        <taxon>Whippomorpha</taxon>
        <taxon>Cetacea</taxon>
        <taxon>Odontoceti</taxon>
        <taxon>Monodontidae</taxon>
        <taxon>Monodon</taxon>
    </lineage>
</organism>
<feature type="region of interest" description="Disordered" evidence="8">
    <location>
        <begin position="1"/>
        <end position="57"/>
    </location>
</feature>
<keyword evidence="6" id="KW-0325">Glycoprotein</keyword>
<dbReference type="FunFam" id="2.60.40.10:FF:002179">
    <property type="entry name" value="Hemicentin 2"/>
    <property type="match status" value="1"/>
</dbReference>
<feature type="region of interest" description="Disordered" evidence="8">
    <location>
        <begin position="1330"/>
        <end position="1359"/>
    </location>
</feature>
<evidence type="ECO:0000256" key="5">
    <source>
        <dbReference type="ARBA" id="ARBA00023157"/>
    </source>
</evidence>
<keyword evidence="7" id="KW-0393">Immunoglobulin domain</keyword>
<evidence type="ECO:0000313" key="11">
    <source>
        <dbReference type="Proteomes" id="UP000308365"/>
    </source>
</evidence>
<evidence type="ECO:0000256" key="2">
    <source>
        <dbReference type="ARBA" id="ARBA00022525"/>
    </source>
</evidence>
<feature type="domain" description="Ig-like" evidence="9">
    <location>
        <begin position="1405"/>
        <end position="1491"/>
    </location>
</feature>
<dbReference type="Pfam" id="PF07679">
    <property type="entry name" value="I-set"/>
    <property type="match status" value="9"/>
</dbReference>
<dbReference type="InterPro" id="IPR036465">
    <property type="entry name" value="vWFA_dom_sf"/>
</dbReference>
<dbReference type="FunFam" id="2.60.40.10:FF:000032">
    <property type="entry name" value="palladin isoform X1"/>
    <property type="match status" value="2"/>
</dbReference>
<dbReference type="SUPFAM" id="SSF48726">
    <property type="entry name" value="Immunoglobulin"/>
    <property type="match status" value="18"/>
</dbReference>
<dbReference type="EMBL" id="RWIC01000883">
    <property type="protein sequence ID" value="TKC39306.1"/>
    <property type="molecule type" value="Genomic_DNA"/>
</dbReference>
<dbReference type="FunFam" id="3.40.50.410:FF:000032">
    <property type="entry name" value="Hemicentin 1"/>
    <property type="match status" value="1"/>
</dbReference>
<evidence type="ECO:0000259" key="9">
    <source>
        <dbReference type="PROSITE" id="PS50835"/>
    </source>
</evidence>
<feature type="domain" description="Ig-like" evidence="9">
    <location>
        <begin position="1685"/>
        <end position="1776"/>
    </location>
</feature>
<feature type="domain" description="Ig-like" evidence="9">
    <location>
        <begin position="663"/>
        <end position="746"/>
    </location>
</feature>
<dbReference type="SMART" id="SM00408">
    <property type="entry name" value="IGc2"/>
    <property type="match status" value="17"/>
</dbReference>
<dbReference type="FunFam" id="2.60.40.10:FF:001949">
    <property type="entry name" value="Hemicentin 2"/>
    <property type="match status" value="1"/>
</dbReference>
<feature type="domain" description="Ig-like" evidence="9">
    <location>
        <begin position="573"/>
        <end position="658"/>
    </location>
</feature>
<feature type="domain" description="Ig-like" evidence="9">
    <location>
        <begin position="841"/>
        <end position="931"/>
    </location>
</feature>
<feature type="domain" description="Ig-like" evidence="9">
    <location>
        <begin position="1956"/>
        <end position="2038"/>
    </location>
</feature>
<feature type="non-terminal residue" evidence="10">
    <location>
        <position position="1"/>
    </location>
</feature>
<dbReference type="FunFam" id="2.60.40.10:FF:001980">
    <property type="entry name" value="Hemicentin 2"/>
    <property type="match status" value="1"/>
</dbReference>
<evidence type="ECO:0000256" key="8">
    <source>
        <dbReference type="SAM" id="MobiDB-lite"/>
    </source>
</evidence>
<evidence type="ECO:0000256" key="1">
    <source>
        <dbReference type="ARBA" id="ARBA00004613"/>
    </source>
</evidence>
<dbReference type="InterPro" id="IPR013098">
    <property type="entry name" value="Ig_I-set"/>
</dbReference>
<dbReference type="FunFam" id="2.60.40.10:FF:001985">
    <property type="entry name" value="Hemicentin 2"/>
    <property type="match status" value="1"/>
</dbReference>
<dbReference type="InterPro" id="IPR003599">
    <property type="entry name" value="Ig_sub"/>
</dbReference>
<dbReference type="FunFam" id="2.60.40.10:FF:000503">
    <property type="entry name" value="Hemicentin 1"/>
    <property type="match status" value="1"/>
</dbReference>
<dbReference type="InterPro" id="IPR036179">
    <property type="entry name" value="Ig-like_dom_sf"/>
</dbReference>
<keyword evidence="2" id="KW-0964">Secreted</keyword>
<dbReference type="Gene3D" id="2.60.40.10">
    <property type="entry name" value="Immunoglobulins"/>
    <property type="match status" value="18"/>
</dbReference>